<evidence type="ECO:0000256" key="1">
    <source>
        <dbReference type="ARBA" id="ARBA00001970"/>
    </source>
</evidence>
<comment type="similarity">
    <text evidence="8">Belongs to the DyP-type peroxidase family.</text>
</comment>
<dbReference type="GO" id="GO:0020037">
    <property type="term" value="F:heme binding"/>
    <property type="evidence" value="ECO:0007669"/>
    <property type="project" value="InterPro"/>
</dbReference>
<dbReference type="InterPro" id="IPR006314">
    <property type="entry name" value="Dyp_peroxidase"/>
</dbReference>
<evidence type="ECO:0000256" key="8">
    <source>
        <dbReference type="ARBA" id="ARBA00025737"/>
    </source>
</evidence>
<keyword evidence="4" id="KW-0479">Metal-binding</keyword>
<dbReference type="SUPFAM" id="SSF54909">
    <property type="entry name" value="Dimeric alpha+beta barrel"/>
    <property type="match status" value="1"/>
</dbReference>
<organism evidence="10 11">
    <name type="scientific">Protaetiibacter larvae</name>
    <dbReference type="NCBI Taxonomy" id="2592654"/>
    <lineage>
        <taxon>Bacteria</taxon>
        <taxon>Bacillati</taxon>
        <taxon>Actinomycetota</taxon>
        <taxon>Actinomycetes</taxon>
        <taxon>Micrococcales</taxon>
        <taxon>Microbacteriaceae</taxon>
        <taxon>Protaetiibacter</taxon>
    </lineage>
</organism>
<dbReference type="EMBL" id="CP043504">
    <property type="protein sequence ID" value="QEO09240.1"/>
    <property type="molecule type" value="Genomic_DNA"/>
</dbReference>
<keyword evidence="5" id="KW-0732">Signal</keyword>
<dbReference type="InterPro" id="IPR011008">
    <property type="entry name" value="Dimeric_a/b-barrel"/>
</dbReference>
<dbReference type="GO" id="GO:0046872">
    <property type="term" value="F:metal ion binding"/>
    <property type="evidence" value="ECO:0007669"/>
    <property type="project" value="UniProtKB-KW"/>
</dbReference>
<dbReference type="PROSITE" id="PS51318">
    <property type="entry name" value="TAT"/>
    <property type="match status" value="1"/>
</dbReference>
<dbReference type="AlphaFoldDB" id="A0A5C1Y696"/>
<feature type="domain" description="Dyp-type peroxidase C-terminal" evidence="9">
    <location>
        <begin position="206"/>
        <end position="376"/>
    </location>
</feature>
<comment type="cofactor">
    <cofactor evidence="1">
        <name>heme b</name>
        <dbReference type="ChEBI" id="CHEBI:60344"/>
    </cofactor>
</comment>
<dbReference type="Pfam" id="PF20628">
    <property type="entry name" value="Dyp_perox_C"/>
    <property type="match status" value="1"/>
</dbReference>
<keyword evidence="7" id="KW-0408">Iron</keyword>
<dbReference type="InterPro" id="IPR048328">
    <property type="entry name" value="Dyp_perox_C"/>
</dbReference>
<accession>A0A5C1Y696</accession>
<dbReference type="GO" id="GO:0004601">
    <property type="term" value="F:peroxidase activity"/>
    <property type="evidence" value="ECO:0007669"/>
    <property type="project" value="UniProtKB-KW"/>
</dbReference>
<keyword evidence="6" id="KW-0560">Oxidoreductase</keyword>
<dbReference type="NCBIfam" id="TIGR01413">
    <property type="entry name" value="Dyp_perox_fam"/>
    <property type="match status" value="1"/>
</dbReference>
<evidence type="ECO:0000256" key="6">
    <source>
        <dbReference type="ARBA" id="ARBA00023002"/>
    </source>
</evidence>
<evidence type="ECO:0000256" key="3">
    <source>
        <dbReference type="ARBA" id="ARBA00022617"/>
    </source>
</evidence>
<keyword evidence="2 10" id="KW-0575">Peroxidase</keyword>
<dbReference type="PROSITE" id="PS51404">
    <property type="entry name" value="DYP_PEROXIDASE"/>
    <property type="match status" value="1"/>
</dbReference>
<name>A0A5C1Y696_9MICO</name>
<evidence type="ECO:0000256" key="7">
    <source>
        <dbReference type="ARBA" id="ARBA00023004"/>
    </source>
</evidence>
<evidence type="ECO:0000313" key="10">
    <source>
        <dbReference type="EMBL" id="QEO09240.1"/>
    </source>
</evidence>
<keyword evidence="11" id="KW-1185">Reference proteome</keyword>
<dbReference type="PANTHER" id="PTHR30521:SF4">
    <property type="entry name" value="DEFERROCHELATASE"/>
    <property type="match status" value="1"/>
</dbReference>
<reference evidence="10 11" key="1">
    <citation type="submission" date="2019-09" db="EMBL/GenBank/DDBJ databases">
        <title>Genome sequencing of strain KACC 19322.</title>
        <authorList>
            <person name="Heo J."/>
            <person name="Kim S.-J."/>
            <person name="Kim J.-S."/>
            <person name="Hong S.-B."/>
            <person name="Kwon S.-W."/>
        </authorList>
    </citation>
    <scope>NUCLEOTIDE SEQUENCE [LARGE SCALE GENOMIC DNA]</scope>
    <source>
        <strain evidence="10 11">KACC 19322</strain>
    </source>
</reference>
<evidence type="ECO:0000259" key="9">
    <source>
        <dbReference type="Pfam" id="PF20628"/>
    </source>
</evidence>
<dbReference type="Proteomes" id="UP000322159">
    <property type="component" value="Chromosome"/>
</dbReference>
<dbReference type="GO" id="GO:0005829">
    <property type="term" value="C:cytosol"/>
    <property type="evidence" value="ECO:0007669"/>
    <property type="project" value="TreeGrafter"/>
</dbReference>
<dbReference type="KEGG" id="lyk:FLP23_03955"/>
<evidence type="ECO:0000313" key="11">
    <source>
        <dbReference type="Proteomes" id="UP000322159"/>
    </source>
</evidence>
<evidence type="ECO:0000256" key="5">
    <source>
        <dbReference type="ARBA" id="ARBA00022729"/>
    </source>
</evidence>
<dbReference type="PANTHER" id="PTHR30521">
    <property type="entry name" value="DEFERROCHELATASE/PEROXIDASE"/>
    <property type="match status" value="1"/>
</dbReference>
<dbReference type="OrthoDB" id="9781066at2"/>
<dbReference type="RefSeq" id="WP_149324669.1">
    <property type="nucleotide sequence ID" value="NZ_CP043504.1"/>
</dbReference>
<protein>
    <submittedName>
        <fullName evidence="10">Dyp-type peroxidase</fullName>
    </submittedName>
</protein>
<dbReference type="InterPro" id="IPR006311">
    <property type="entry name" value="TAT_signal"/>
</dbReference>
<keyword evidence="3" id="KW-0349">Heme</keyword>
<gene>
    <name evidence="10" type="ORF">FLP23_03955</name>
</gene>
<sequence>MSEADGAVEQSETSGLSRRGLLTGAAIAGAAIAGTVAAVTGRTGRAPAAGADRPVPAGGEQQAGIQRPAIPQQHCLLAVLDLDLDALQGSLSALGTRIAEVTAQPRGIPELTPDGPADLTVTVGLGARALVATAAPELATLVELPDFAGDAELPPERRGGELLLSVNASDPTVLEPVLSSLLAALSGPRLRWTEFGYRGPAVDGVSRNPFGYFDGIIRPQTEQEFRDDVWIADGPLAGGTVCVVRRFHLGVDEFRALAPADRDAVIGRAQSTGAPLSGGSRDDQIDLDAKRADGSLLIPLHAHARAAHPSFTGSPLMLRRSYSYRASDDDRGHLFISYQNDVATFTRTQLRLDEVDDLMRYSSPTATAAFAILPGVLPDRPLGATLF</sequence>
<evidence type="ECO:0000256" key="4">
    <source>
        <dbReference type="ARBA" id="ARBA00022723"/>
    </source>
</evidence>
<proteinExistence type="inferred from homology"/>
<evidence type="ECO:0000256" key="2">
    <source>
        <dbReference type="ARBA" id="ARBA00022559"/>
    </source>
</evidence>